<dbReference type="EMBL" id="JAHLFV010000064">
    <property type="protein sequence ID" value="MBU3849493.1"/>
    <property type="molecule type" value="Genomic_DNA"/>
</dbReference>
<organism evidence="3 4">
    <name type="scientific">Candidatus Treponema excrementipullorum</name>
    <dbReference type="NCBI Taxonomy" id="2838768"/>
    <lineage>
        <taxon>Bacteria</taxon>
        <taxon>Pseudomonadati</taxon>
        <taxon>Spirochaetota</taxon>
        <taxon>Spirochaetia</taxon>
        <taxon>Spirochaetales</taxon>
        <taxon>Treponemataceae</taxon>
        <taxon>Treponema</taxon>
    </lineage>
</organism>
<evidence type="ECO:0000259" key="2">
    <source>
        <dbReference type="Pfam" id="PF08929"/>
    </source>
</evidence>
<comment type="caution">
    <text evidence="3">The sequence shown here is derived from an EMBL/GenBank/DDBJ whole genome shotgun (WGS) entry which is preliminary data.</text>
</comment>
<dbReference type="Pfam" id="PF08928">
    <property type="entry name" value="PoNi_N"/>
    <property type="match status" value="1"/>
</dbReference>
<reference evidence="3" key="1">
    <citation type="journal article" date="2021" name="PeerJ">
        <title>Extensive microbial diversity within the chicken gut microbiome revealed by metagenomics and culture.</title>
        <authorList>
            <person name="Gilroy R."/>
            <person name="Ravi A."/>
            <person name="Getino M."/>
            <person name="Pursley I."/>
            <person name="Horton D.L."/>
            <person name="Alikhan N.F."/>
            <person name="Baker D."/>
            <person name="Gharbi K."/>
            <person name="Hall N."/>
            <person name="Watson M."/>
            <person name="Adriaenssens E.M."/>
            <person name="Foster-Nyarko E."/>
            <person name="Jarju S."/>
            <person name="Secka A."/>
            <person name="Antonio M."/>
            <person name="Oren A."/>
            <person name="Chaudhuri R.R."/>
            <person name="La Ragione R."/>
            <person name="Hildebrand F."/>
            <person name="Pallen M.J."/>
        </authorList>
    </citation>
    <scope>NUCLEOTIDE SEQUENCE</scope>
    <source>
        <strain evidence="3">Gambia15-2214</strain>
    </source>
</reference>
<evidence type="ECO:0000313" key="3">
    <source>
        <dbReference type="EMBL" id="MBU3849493.1"/>
    </source>
</evidence>
<dbReference type="SUPFAM" id="SSF140731">
    <property type="entry name" value="PA2201 C-terminal domain-like"/>
    <property type="match status" value="1"/>
</dbReference>
<sequence length="222" mass="26422">MRDKIKSKQYFDEFIREDHTRILNLSKKIEEGKIQEARIVPVKQGIFQIKLGIIIAKYSRGDSIQDLELSFVPIYKEWIKTFFSPEVYNENLKMISLAVLFNMEPDFLLLAKKKLIENHIDDWLYNFLLNEKQNESGFLFPKRFRIFKEIAESVNKIELLKKYLKGWYNTDCEVFEAHKSDQKIYYGYWSFEAGAAVKILGIDDSGLKDIPYYPYDLVHYKE</sequence>
<dbReference type="Pfam" id="PF08929">
    <property type="entry name" value="PoNi_C"/>
    <property type="match status" value="1"/>
</dbReference>
<dbReference type="InterPro" id="IPR015024">
    <property type="entry name" value="PoNi_N"/>
</dbReference>
<feature type="domain" description="PoNi C-terminal" evidence="2">
    <location>
        <begin position="121"/>
        <end position="217"/>
    </location>
</feature>
<reference evidence="3" key="2">
    <citation type="submission" date="2021-04" db="EMBL/GenBank/DDBJ databases">
        <authorList>
            <person name="Gilroy R."/>
        </authorList>
    </citation>
    <scope>NUCLEOTIDE SEQUENCE</scope>
    <source>
        <strain evidence="3">Gambia15-2214</strain>
    </source>
</reference>
<dbReference type="AlphaFoldDB" id="A0A9E2L288"/>
<proteinExistence type="predicted"/>
<gene>
    <name evidence="3" type="ORF">IAA16_02885</name>
</gene>
<dbReference type="InterPro" id="IPR015025">
    <property type="entry name" value="PoNi_C"/>
</dbReference>
<accession>A0A9E2L288</accession>
<dbReference type="Proteomes" id="UP000823914">
    <property type="component" value="Unassembled WGS sequence"/>
</dbReference>
<name>A0A9E2L288_9SPIR</name>
<protein>
    <submittedName>
        <fullName evidence="3">DUF1911 domain-containing protein</fullName>
    </submittedName>
</protein>
<evidence type="ECO:0000259" key="1">
    <source>
        <dbReference type="Pfam" id="PF08928"/>
    </source>
</evidence>
<dbReference type="InterPro" id="IPR028983">
    <property type="entry name" value="PA2201-like_C"/>
</dbReference>
<dbReference type="Gene3D" id="1.10.3920.10">
    <property type="entry name" value="PA2201 C-terminal domain-like"/>
    <property type="match status" value="1"/>
</dbReference>
<feature type="domain" description="PoNi N-terminal" evidence="1">
    <location>
        <begin position="2"/>
        <end position="104"/>
    </location>
</feature>
<evidence type="ECO:0000313" key="4">
    <source>
        <dbReference type="Proteomes" id="UP000823914"/>
    </source>
</evidence>